<feature type="transmembrane region" description="Helical" evidence="12">
    <location>
        <begin position="408"/>
        <end position="427"/>
    </location>
</feature>
<sequence>MIHCVCHAVSISWNRAVPCFCRWGPKDNIQEYVQLASGDISLSIIFVSYNCLGFPFRGLLPWCPILDGCVVFPLVIPITALVFIPVFHGLGVTTAYEYLRKRFSPAVQYAGSVLFIIQTLFYMAIVLFAPAIALEAVTNIPLWVTIIGTGLICSFYTALGGIKAVIWTDVFQFLVLFGSLIAVLIFGTKEAGGPSNVWNYNKNHSKLNFFVLNPDPTERLSLWSLIFGGAFNALPIWAVSQTAVQRFLTARTLKEAQKSVWYNLPGNVIMMTIVSLIGLVLFAYYKGDAPQMTTNDQILIYFVSGNLDQLQGLFIACLFAGTLSTVASGLNALAAVTLIDIVKAYRNGRQTITTFPAIDQASEEEAAKRLDYHDTVLSKLFTLGYGILTLALAFVAKYMGTLVQMANTVFGSIGGPLLGVFTLGVLYRRANSG</sequence>
<dbReference type="STRING" id="307972.A0A2G8KA94"/>
<evidence type="ECO:0000313" key="14">
    <source>
        <dbReference type="Proteomes" id="UP000230750"/>
    </source>
</evidence>
<keyword evidence="10" id="KW-0739">Sodium transport</keyword>
<name>A0A2G8KA94_STIJA</name>
<keyword evidence="9 12" id="KW-0472">Membrane</keyword>
<dbReference type="AlphaFoldDB" id="A0A2G8KA94"/>
<dbReference type="PROSITE" id="PS50283">
    <property type="entry name" value="NA_SOLUT_SYMP_3"/>
    <property type="match status" value="1"/>
</dbReference>
<dbReference type="Pfam" id="PF00474">
    <property type="entry name" value="SSF"/>
    <property type="match status" value="1"/>
</dbReference>
<protein>
    <submittedName>
        <fullName evidence="13">Putative sodium-dependent multivitamin transporter isoform X2</fullName>
    </submittedName>
</protein>
<dbReference type="GO" id="GO:0006814">
    <property type="term" value="P:sodium ion transport"/>
    <property type="evidence" value="ECO:0007669"/>
    <property type="project" value="UniProtKB-KW"/>
</dbReference>
<dbReference type="InterPro" id="IPR001734">
    <property type="entry name" value="Na/solute_symporter"/>
</dbReference>
<evidence type="ECO:0000256" key="3">
    <source>
        <dbReference type="ARBA" id="ARBA00022448"/>
    </source>
</evidence>
<keyword evidence="14" id="KW-1185">Reference proteome</keyword>
<keyword evidence="8" id="KW-0406">Ion transport</keyword>
<evidence type="ECO:0000313" key="13">
    <source>
        <dbReference type="EMBL" id="PIK44893.1"/>
    </source>
</evidence>
<feature type="transmembrane region" description="Helical" evidence="12">
    <location>
        <begin position="113"/>
        <end position="134"/>
    </location>
</feature>
<evidence type="ECO:0000256" key="8">
    <source>
        <dbReference type="ARBA" id="ARBA00023065"/>
    </source>
</evidence>
<keyword evidence="6 12" id="KW-1133">Transmembrane helix</keyword>
<dbReference type="InterPro" id="IPR051163">
    <property type="entry name" value="Sodium:Solute_Symporter_SSF"/>
</dbReference>
<gene>
    <name evidence="13" type="ORF">BSL78_18278</name>
</gene>
<dbReference type="Proteomes" id="UP000230750">
    <property type="component" value="Unassembled WGS sequence"/>
</dbReference>
<proteinExistence type="inferred from homology"/>
<dbReference type="NCBIfam" id="TIGR00813">
    <property type="entry name" value="sss"/>
    <property type="match status" value="1"/>
</dbReference>
<comment type="subcellular location">
    <subcellularLocation>
        <location evidence="1">Cell membrane</location>
        <topology evidence="1">Multi-pass membrane protein</topology>
    </subcellularLocation>
</comment>
<feature type="transmembrane region" description="Helical" evidence="12">
    <location>
        <begin position="376"/>
        <end position="396"/>
    </location>
</feature>
<evidence type="ECO:0000256" key="9">
    <source>
        <dbReference type="ARBA" id="ARBA00023136"/>
    </source>
</evidence>
<feature type="transmembrane region" description="Helical" evidence="12">
    <location>
        <begin position="32"/>
        <end position="50"/>
    </location>
</feature>
<dbReference type="InterPro" id="IPR038377">
    <property type="entry name" value="Na/Glc_symporter_sf"/>
</dbReference>
<evidence type="ECO:0000256" key="2">
    <source>
        <dbReference type="ARBA" id="ARBA00006434"/>
    </source>
</evidence>
<accession>A0A2G8KA94</accession>
<feature type="transmembrane region" description="Helical" evidence="12">
    <location>
        <begin position="166"/>
        <end position="186"/>
    </location>
</feature>
<keyword evidence="3" id="KW-0813">Transport</keyword>
<evidence type="ECO:0000256" key="7">
    <source>
        <dbReference type="ARBA" id="ARBA00023053"/>
    </source>
</evidence>
<keyword evidence="4" id="KW-1003">Cell membrane</keyword>
<feature type="transmembrane region" description="Helical" evidence="12">
    <location>
        <begin position="140"/>
        <end position="159"/>
    </location>
</feature>
<evidence type="ECO:0000256" key="12">
    <source>
        <dbReference type="SAM" id="Phobius"/>
    </source>
</evidence>
<dbReference type="Gene3D" id="1.20.1730.10">
    <property type="entry name" value="Sodium/glucose cotransporter"/>
    <property type="match status" value="1"/>
</dbReference>
<evidence type="ECO:0000256" key="11">
    <source>
        <dbReference type="RuleBase" id="RU362091"/>
    </source>
</evidence>
<feature type="transmembrane region" description="Helical" evidence="12">
    <location>
        <begin position="260"/>
        <end position="285"/>
    </location>
</feature>
<organism evidence="13 14">
    <name type="scientific">Stichopus japonicus</name>
    <name type="common">Sea cucumber</name>
    <dbReference type="NCBI Taxonomy" id="307972"/>
    <lineage>
        <taxon>Eukaryota</taxon>
        <taxon>Metazoa</taxon>
        <taxon>Echinodermata</taxon>
        <taxon>Eleutherozoa</taxon>
        <taxon>Echinozoa</taxon>
        <taxon>Holothuroidea</taxon>
        <taxon>Aspidochirotacea</taxon>
        <taxon>Aspidochirotida</taxon>
        <taxon>Stichopodidae</taxon>
        <taxon>Apostichopus</taxon>
    </lineage>
</organism>
<dbReference type="PANTHER" id="PTHR42985">
    <property type="entry name" value="SODIUM-COUPLED MONOCARBOXYLATE TRANSPORTER"/>
    <property type="match status" value="1"/>
</dbReference>
<dbReference type="GO" id="GO:0005886">
    <property type="term" value="C:plasma membrane"/>
    <property type="evidence" value="ECO:0007669"/>
    <property type="project" value="UniProtKB-SubCell"/>
</dbReference>
<evidence type="ECO:0000256" key="10">
    <source>
        <dbReference type="ARBA" id="ARBA00023201"/>
    </source>
</evidence>
<feature type="transmembrane region" description="Helical" evidence="12">
    <location>
        <begin position="313"/>
        <end position="339"/>
    </location>
</feature>
<feature type="transmembrane region" description="Helical" evidence="12">
    <location>
        <begin position="220"/>
        <end position="239"/>
    </location>
</feature>
<keyword evidence="5 12" id="KW-0812">Transmembrane</keyword>
<reference evidence="13 14" key="1">
    <citation type="journal article" date="2017" name="PLoS Biol.">
        <title>The sea cucumber genome provides insights into morphological evolution and visceral regeneration.</title>
        <authorList>
            <person name="Zhang X."/>
            <person name="Sun L."/>
            <person name="Yuan J."/>
            <person name="Sun Y."/>
            <person name="Gao Y."/>
            <person name="Zhang L."/>
            <person name="Li S."/>
            <person name="Dai H."/>
            <person name="Hamel J.F."/>
            <person name="Liu C."/>
            <person name="Yu Y."/>
            <person name="Liu S."/>
            <person name="Lin W."/>
            <person name="Guo K."/>
            <person name="Jin S."/>
            <person name="Xu P."/>
            <person name="Storey K.B."/>
            <person name="Huan P."/>
            <person name="Zhang T."/>
            <person name="Zhou Y."/>
            <person name="Zhang J."/>
            <person name="Lin C."/>
            <person name="Li X."/>
            <person name="Xing L."/>
            <person name="Huo D."/>
            <person name="Sun M."/>
            <person name="Wang L."/>
            <person name="Mercier A."/>
            <person name="Li F."/>
            <person name="Yang H."/>
            <person name="Xiang J."/>
        </authorList>
    </citation>
    <scope>NUCLEOTIDE SEQUENCE [LARGE SCALE GENOMIC DNA]</scope>
    <source>
        <strain evidence="13">Shaxun</strain>
        <tissue evidence="13">Muscle</tissue>
    </source>
</reference>
<keyword evidence="7" id="KW-0915">Sodium</keyword>
<comment type="similarity">
    <text evidence="2 11">Belongs to the sodium:solute symporter (SSF) (TC 2.A.21) family.</text>
</comment>
<evidence type="ECO:0000256" key="4">
    <source>
        <dbReference type="ARBA" id="ARBA00022475"/>
    </source>
</evidence>
<dbReference type="EMBL" id="MRZV01000747">
    <property type="protein sequence ID" value="PIK44893.1"/>
    <property type="molecule type" value="Genomic_DNA"/>
</dbReference>
<evidence type="ECO:0000256" key="5">
    <source>
        <dbReference type="ARBA" id="ARBA00022692"/>
    </source>
</evidence>
<comment type="caution">
    <text evidence="13">The sequence shown here is derived from an EMBL/GenBank/DDBJ whole genome shotgun (WGS) entry which is preliminary data.</text>
</comment>
<evidence type="ECO:0000256" key="6">
    <source>
        <dbReference type="ARBA" id="ARBA00022989"/>
    </source>
</evidence>
<evidence type="ECO:0000256" key="1">
    <source>
        <dbReference type="ARBA" id="ARBA00004651"/>
    </source>
</evidence>
<feature type="non-terminal residue" evidence="13">
    <location>
        <position position="433"/>
    </location>
</feature>
<dbReference type="GO" id="GO:0015293">
    <property type="term" value="F:symporter activity"/>
    <property type="evidence" value="ECO:0007669"/>
    <property type="project" value="TreeGrafter"/>
</dbReference>
<dbReference type="PANTHER" id="PTHR42985:SF28">
    <property type="entry name" value="SODIUM-DEPENDENT MULTIVITAMIN TRANSPORTER"/>
    <property type="match status" value="1"/>
</dbReference>
<feature type="transmembrane region" description="Helical" evidence="12">
    <location>
        <begin position="70"/>
        <end position="92"/>
    </location>
</feature>
<dbReference type="OrthoDB" id="6132759at2759"/>